<gene>
    <name evidence="2" type="ORF">N1027_06820</name>
</gene>
<evidence type="ECO:0000256" key="1">
    <source>
        <dbReference type="SAM" id="MobiDB-lite"/>
    </source>
</evidence>
<dbReference type="Proteomes" id="UP001165584">
    <property type="component" value="Unassembled WGS sequence"/>
</dbReference>
<reference evidence="2" key="1">
    <citation type="submission" date="2022-08" db="EMBL/GenBank/DDBJ databases">
        <authorList>
            <person name="Deng Y."/>
            <person name="Han X.-F."/>
            <person name="Zhang Y.-Q."/>
        </authorList>
    </citation>
    <scope>NUCLEOTIDE SEQUENCE</scope>
    <source>
        <strain evidence="2">CPCC 205763</strain>
    </source>
</reference>
<name>A0ABT2GNP0_9MICO</name>
<feature type="compositionally biased region" description="Acidic residues" evidence="1">
    <location>
        <begin position="60"/>
        <end position="71"/>
    </location>
</feature>
<dbReference type="RefSeq" id="WP_259506417.1">
    <property type="nucleotide sequence ID" value="NZ_JANLCM010000001.1"/>
</dbReference>
<keyword evidence="3" id="KW-1185">Reference proteome</keyword>
<evidence type="ECO:0000313" key="2">
    <source>
        <dbReference type="EMBL" id="MCS5717845.1"/>
    </source>
</evidence>
<feature type="compositionally biased region" description="Basic and acidic residues" evidence="1">
    <location>
        <begin position="1"/>
        <end position="29"/>
    </location>
</feature>
<dbReference type="EMBL" id="JANLCM010000001">
    <property type="protein sequence ID" value="MCS5717845.1"/>
    <property type="molecule type" value="Genomic_DNA"/>
</dbReference>
<sequence>MTAPSDRDKDPNLDEYAYEHRVEDSRDPDYPDGSGTGTGGWDDAVAGADEHADNPHPDADGDVTDIDDPAAPDDPTGVIDPKAD</sequence>
<accession>A0ABT2GNP0</accession>
<evidence type="ECO:0000313" key="3">
    <source>
        <dbReference type="Proteomes" id="UP001165584"/>
    </source>
</evidence>
<organism evidence="2 3">
    <name type="scientific">Herbiconiux aconitum</name>
    <dbReference type="NCBI Taxonomy" id="2970913"/>
    <lineage>
        <taxon>Bacteria</taxon>
        <taxon>Bacillati</taxon>
        <taxon>Actinomycetota</taxon>
        <taxon>Actinomycetes</taxon>
        <taxon>Micrococcales</taxon>
        <taxon>Microbacteriaceae</taxon>
        <taxon>Herbiconiux</taxon>
    </lineage>
</organism>
<feature type="compositionally biased region" description="Basic and acidic residues" evidence="1">
    <location>
        <begin position="48"/>
        <end position="59"/>
    </location>
</feature>
<comment type="caution">
    <text evidence="2">The sequence shown here is derived from an EMBL/GenBank/DDBJ whole genome shotgun (WGS) entry which is preliminary data.</text>
</comment>
<proteinExistence type="predicted"/>
<feature type="region of interest" description="Disordered" evidence="1">
    <location>
        <begin position="1"/>
        <end position="84"/>
    </location>
</feature>
<protein>
    <submittedName>
        <fullName evidence="2">Uncharacterized protein</fullName>
    </submittedName>
</protein>